<keyword evidence="3" id="KW-1185">Reference proteome</keyword>
<sequence>MSYPDLTITFLGTGTSGGVPMIGCDCIVCSSSNQKDKRLRSSILVQSKHTTLVVDTTPDFRTQMLRENVKRLDAVIFTHPHKDHIAGLDDIRAYNFFQNRPMDVYANELTQEALRREFYYAFSEKKYPGTPAINLHTISSQPFCVGDILVIPILVYHLNMPVLAFRFGDFTYITDANRIDEEEKEKIRGSKILVVNALRKKTHISHFTLQEATDLVKELEIPTAYFTHISHQLGFHEVIENELPQNMHLAYDGLKLEIKRK</sequence>
<dbReference type="RefSeq" id="WP_123119348.1">
    <property type="nucleotide sequence ID" value="NZ_RJJR01000002.1"/>
</dbReference>
<protein>
    <submittedName>
        <fullName evidence="2">MBL fold metallo-hydrolase</fullName>
    </submittedName>
</protein>
<dbReference type="CDD" id="cd16279">
    <property type="entry name" value="metallo-hydrolase-like_MBL-fold"/>
    <property type="match status" value="1"/>
</dbReference>
<keyword evidence="2" id="KW-0378">Hydrolase</keyword>
<reference evidence="2 3" key="1">
    <citation type="submission" date="2018-11" db="EMBL/GenBank/DDBJ databases">
        <title>Draft genome sequence of Ferruginibacter sp. BO-59.</title>
        <authorList>
            <person name="Im W.T."/>
        </authorList>
    </citation>
    <scope>NUCLEOTIDE SEQUENCE [LARGE SCALE GENOMIC DNA]</scope>
    <source>
        <strain evidence="2 3">BO-59</strain>
    </source>
</reference>
<dbReference type="OrthoDB" id="9781189at2"/>
<gene>
    <name evidence="2" type="ORF">EFY79_03755</name>
</gene>
<dbReference type="Proteomes" id="UP000267223">
    <property type="component" value="Unassembled WGS sequence"/>
</dbReference>
<evidence type="ECO:0000259" key="1">
    <source>
        <dbReference type="SMART" id="SM00849"/>
    </source>
</evidence>
<dbReference type="EMBL" id="RJJR01000002">
    <property type="protein sequence ID" value="RNI38785.1"/>
    <property type="molecule type" value="Genomic_DNA"/>
</dbReference>
<dbReference type="PANTHER" id="PTHR42663:SF6">
    <property type="entry name" value="HYDROLASE C777.06C-RELATED"/>
    <property type="match status" value="1"/>
</dbReference>
<accession>A0A3M9NMN4</accession>
<dbReference type="PANTHER" id="PTHR42663">
    <property type="entry name" value="HYDROLASE C777.06C-RELATED-RELATED"/>
    <property type="match status" value="1"/>
</dbReference>
<dbReference type="AlphaFoldDB" id="A0A3M9NMN4"/>
<organism evidence="2 3">
    <name type="scientific">Hanamia caeni</name>
    <dbReference type="NCBI Taxonomy" id="2294116"/>
    <lineage>
        <taxon>Bacteria</taxon>
        <taxon>Pseudomonadati</taxon>
        <taxon>Bacteroidota</taxon>
        <taxon>Chitinophagia</taxon>
        <taxon>Chitinophagales</taxon>
        <taxon>Chitinophagaceae</taxon>
        <taxon>Hanamia</taxon>
    </lineage>
</organism>
<dbReference type="Pfam" id="PF12706">
    <property type="entry name" value="Lactamase_B_2"/>
    <property type="match status" value="1"/>
</dbReference>
<dbReference type="GO" id="GO:0016787">
    <property type="term" value="F:hydrolase activity"/>
    <property type="evidence" value="ECO:0007669"/>
    <property type="project" value="UniProtKB-KW"/>
</dbReference>
<name>A0A3M9NMN4_9BACT</name>
<proteinExistence type="predicted"/>
<dbReference type="SMART" id="SM00849">
    <property type="entry name" value="Lactamase_B"/>
    <property type="match status" value="1"/>
</dbReference>
<evidence type="ECO:0000313" key="3">
    <source>
        <dbReference type="Proteomes" id="UP000267223"/>
    </source>
</evidence>
<dbReference type="Gene3D" id="3.60.15.10">
    <property type="entry name" value="Ribonuclease Z/Hydroxyacylglutathione hydrolase-like"/>
    <property type="match status" value="1"/>
</dbReference>
<dbReference type="InterPro" id="IPR001279">
    <property type="entry name" value="Metallo-B-lactamas"/>
</dbReference>
<dbReference type="InterPro" id="IPR036866">
    <property type="entry name" value="RibonucZ/Hydroxyglut_hydro"/>
</dbReference>
<dbReference type="SUPFAM" id="SSF56281">
    <property type="entry name" value="Metallo-hydrolase/oxidoreductase"/>
    <property type="match status" value="1"/>
</dbReference>
<comment type="caution">
    <text evidence="2">The sequence shown here is derived from an EMBL/GenBank/DDBJ whole genome shotgun (WGS) entry which is preliminary data.</text>
</comment>
<feature type="domain" description="Metallo-beta-lactamase" evidence="1">
    <location>
        <begin position="39"/>
        <end position="228"/>
    </location>
</feature>
<evidence type="ECO:0000313" key="2">
    <source>
        <dbReference type="EMBL" id="RNI38785.1"/>
    </source>
</evidence>